<gene>
    <name evidence="3" type="ORF">NA66_10665</name>
</gene>
<dbReference type="InterPro" id="IPR007842">
    <property type="entry name" value="HEPN_dom"/>
</dbReference>
<accession>A0A318HWH5</accession>
<protein>
    <submittedName>
        <fullName evidence="3">Uncharacterized protein (UPF0332 family)</fullName>
    </submittedName>
</protein>
<sequence length="146" mass="15666">MSMTYADYMAKAARALAEAHVLLQVGGREGACNRAYYAMFDAAHAALLGVGVVEQSPGTHSGVIAAFGLKLVKEGLMQPEYGRSLRQVESLRGIADYGAGNIPMDKARWAVARAEDFVTAVRQLLTLDLAQKLDDPDASPTPDRDL</sequence>
<dbReference type="Proteomes" id="UP000247755">
    <property type="component" value="Unassembled WGS sequence"/>
</dbReference>
<organism evidence="3 4">
    <name type="scientific">Burkholderia pyrrocinia</name>
    <name type="common">Pseudomonas pyrrocinia</name>
    <dbReference type="NCBI Taxonomy" id="60550"/>
    <lineage>
        <taxon>Bacteria</taxon>
        <taxon>Pseudomonadati</taxon>
        <taxon>Pseudomonadota</taxon>
        <taxon>Betaproteobacteria</taxon>
        <taxon>Burkholderiales</taxon>
        <taxon>Burkholderiaceae</taxon>
        <taxon>Burkholderia</taxon>
        <taxon>Burkholderia cepacia complex</taxon>
    </lineage>
</organism>
<dbReference type="RefSeq" id="WP_208457454.1">
    <property type="nucleotide sequence ID" value="NZ_CADFDT010000069.1"/>
</dbReference>
<evidence type="ECO:0000313" key="4">
    <source>
        <dbReference type="Proteomes" id="UP000247755"/>
    </source>
</evidence>
<dbReference type="Gene3D" id="1.20.120.330">
    <property type="entry name" value="Nucleotidyltransferases domain 2"/>
    <property type="match status" value="1"/>
</dbReference>
<name>A0A318HWH5_BURPY</name>
<comment type="caution">
    <text evidence="3">The sequence shown here is derived from an EMBL/GenBank/DDBJ whole genome shotgun (WGS) entry which is preliminary data.</text>
</comment>
<dbReference type="EMBL" id="QJJY01000066">
    <property type="protein sequence ID" value="PXX20990.1"/>
    <property type="molecule type" value="Genomic_DNA"/>
</dbReference>
<dbReference type="AlphaFoldDB" id="A0A318HWH5"/>
<comment type="similarity">
    <text evidence="1">Belongs to the UPF0332 family.</text>
</comment>
<evidence type="ECO:0000256" key="1">
    <source>
        <dbReference type="ARBA" id="ARBA00038248"/>
    </source>
</evidence>
<evidence type="ECO:0000313" key="3">
    <source>
        <dbReference type="EMBL" id="PXX20990.1"/>
    </source>
</evidence>
<dbReference type="InterPro" id="IPR052226">
    <property type="entry name" value="UPF0332_toxin"/>
</dbReference>
<proteinExistence type="inferred from homology"/>
<evidence type="ECO:0000259" key="2">
    <source>
        <dbReference type="Pfam" id="PF05168"/>
    </source>
</evidence>
<dbReference type="Pfam" id="PF05168">
    <property type="entry name" value="HEPN"/>
    <property type="match status" value="1"/>
</dbReference>
<feature type="domain" description="HEPN" evidence="2">
    <location>
        <begin position="7"/>
        <end position="123"/>
    </location>
</feature>
<reference evidence="3 4" key="1">
    <citation type="submission" date="2018-05" db="EMBL/GenBank/DDBJ databases">
        <title>Comparative genomics of bacterial root endophytes of switchgrass collected from native prairies over two seasons.</title>
        <authorList>
            <person name="Tang Y."/>
        </authorList>
    </citation>
    <scope>NUCLEOTIDE SEQUENCE [LARGE SCALE GENOMIC DNA]</scope>
    <source>
        <strain evidence="3 4">NFIX32</strain>
    </source>
</reference>
<dbReference type="PANTHER" id="PTHR36565:SF1">
    <property type="entry name" value="UPF0332 PROTEIN TM_1000"/>
    <property type="match status" value="1"/>
</dbReference>
<dbReference type="PANTHER" id="PTHR36565">
    <property type="entry name" value="UPF0332 PROTEIN TM_1000"/>
    <property type="match status" value="1"/>
</dbReference>